<organism evidence="7 8">
    <name type="scientific">Venustampulla echinocandica</name>
    <dbReference type="NCBI Taxonomy" id="2656787"/>
    <lineage>
        <taxon>Eukaryota</taxon>
        <taxon>Fungi</taxon>
        <taxon>Dikarya</taxon>
        <taxon>Ascomycota</taxon>
        <taxon>Pezizomycotina</taxon>
        <taxon>Leotiomycetes</taxon>
        <taxon>Helotiales</taxon>
        <taxon>Pleuroascaceae</taxon>
        <taxon>Venustampulla</taxon>
    </lineage>
</organism>
<dbReference type="Gene3D" id="1.10.20.10">
    <property type="entry name" value="Histone, subunit A"/>
    <property type="match status" value="1"/>
</dbReference>
<dbReference type="InterPro" id="IPR007125">
    <property type="entry name" value="H2A/H2B/H3"/>
</dbReference>
<evidence type="ECO:0000256" key="2">
    <source>
        <dbReference type="ARBA" id="ARBA00010343"/>
    </source>
</evidence>
<accession>A0A370TRS1</accession>
<feature type="compositionally biased region" description="Basic residues" evidence="5">
    <location>
        <begin position="41"/>
        <end position="80"/>
    </location>
</feature>
<evidence type="ECO:0000259" key="6">
    <source>
        <dbReference type="Pfam" id="PF00125"/>
    </source>
</evidence>
<keyword evidence="8" id="KW-1185">Reference proteome</keyword>
<sequence>MSDFESDFGADQVGEENGDDDLGPDAGFVPGQGPLASALAGKKKGVRKGAKKAPRKAPTKAPRRPKPARGKKPVKGKKKKTENLRTPIYKAHPTKDKNPNAQLRRVRPGTLALREIRYYQKSELMLLPKAPFVRLVREITRGDLQHHFIRFQASALEAIQSAAEAFLTKEFEMANLLAIHGKRVTIMQKDMKLLRQLRMLMTGSEVPDHMITHMPHGHPLPHKPPPWGAHRLGRKTRTATSSGNCNLVQSDRTHTGQQCTFGNGDILAKDDDNLSGTEKFTSVSNGVGQVGVDVASSSSVAGATGTMNGLWKFLVGWAGFNLLAVVM</sequence>
<dbReference type="Pfam" id="PF00125">
    <property type="entry name" value="Histone"/>
    <property type="match status" value="1"/>
</dbReference>
<dbReference type="InterPro" id="IPR009072">
    <property type="entry name" value="Histone-fold"/>
</dbReference>
<comment type="similarity">
    <text evidence="2">Belongs to the histone H3 family.</text>
</comment>
<dbReference type="SMART" id="SM00428">
    <property type="entry name" value="H3"/>
    <property type="match status" value="1"/>
</dbReference>
<feature type="domain" description="Core Histone H2A/H2B/H3" evidence="6">
    <location>
        <begin position="108"/>
        <end position="196"/>
    </location>
</feature>
<protein>
    <recommendedName>
        <fullName evidence="6">Core Histone H2A/H2B/H3 domain-containing protein</fullName>
    </recommendedName>
</protein>
<dbReference type="CDD" id="cd22911">
    <property type="entry name" value="HFD_H3"/>
    <property type="match status" value="1"/>
</dbReference>
<name>A0A370TRS1_9HELO</name>
<proteinExistence type="inferred from homology"/>
<dbReference type="OrthoDB" id="842664at2759"/>
<dbReference type="GO" id="GO:0046982">
    <property type="term" value="F:protein heterodimerization activity"/>
    <property type="evidence" value="ECO:0007669"/>
    <property type="project" value="InterPro"/>
</dbReference>
<comment type="caution">
    <text evidence="7">The sequence shown here is derived from an EMBL/GenBank/DDBJ whole genome shotgun (WGS) entry which is preliminary data.</text>
</comment>
<dbReference type="InterPro" id="IPR000164">
    <property type="entry name" value="Histone_H3/CENP-A"/>
</dbReference>
<evidence type="ECO:0000256" key="3">
    <source>
        <dbReference type="ARBA" id="ARBA00022454"/>
    </source>
</evidence>
<feature type="region of interest" description="Disordered" evidence="5">
    <location>
        <begin position="1"/>
        <end position="85"/>
    </location>
</feature>
<keyword evidence="4" id="KW-0544">Nucleosome core</keyword>
<comment type="subcellular location">
    <subcellularLocation>
        <location evidence="1">Chromosome</location>
    </subcellularLocation>
</comment>
<gene>
    <name evidence="7" type="ORF">BP5553_05636</name>
</gene>
<evidence type="ECO:0000256" key="5">
    <source>
        <dbReference type="SAM" id="MobiDB-lite"/>
    </source>
</evidence>
<dbReference type="PROSITE" id="PS00959">
    <property type="entry name" value="HISTONE_H3_2"/>
    <property type="match status" value="1"/>
</dbReference>
<keyword evidence="3" id="KW-0158">Chromosome</keyword>
<reference evidence="7 8" key="1">
    <citation type="journal article" date="2018" name="IMA Fungus">
        <title>IMA Genome-F 9: Draft genome sequence of Annulohypoxylon stygium, Aspergillus mulundensis, Berkeleyomyces basicola (syn. Thielaviopsis basicola), Ceratocystis smalleyi, two Cercospora beticola strains, Coleophoma cylindrospora, Fusarium fracticaudum, Phialophora cf. hyalina, and Morchella septimelata.</title>
        <authorList>
            <person name="Wingfield B.D."/>
            <person name="Bills G.F."/>
            <person name="Dong Y."/>
            <person name="Huang W."/>
            <person name="Nel W.J."/>
            <person name="Swalarsk-Parry B.S."/>
            <person name="Vaghefi N."/>
            <person name="Wilken P.M."/>
            <person name="An Z."/>
            <person name="de Beer Z.W."/>
            <person name="De Vos L."/>
            <person name="Chen L."/>
            <person name="Duong T.A."/>
            <person name="Gao Y."/>
            <person name="Hammerbacher A."/>
            <person name="Kikkert J.R."/>
            <person name="Li Y."/>
            <person name="Li H."/>
            <person name="Li K."/>
            <person name="Li Q."/>
            <person name="Liu X."/>
            <person name="Ma X."/>
            <person name="Naidoo K."/>
            <person name="Pethybridge S.J."/>
            <person name="Sun J."/>
            <person name="Steenkamp E.T."/>
            <person name="van der Nest M.A."/>
            <person name="van Wyk S."/>
            <person name="Wingfield M.J."/>
            <person name="Xiong C."/>
            <person name="Yue Q."/>
            <person name="Zhang X."/>
        </authorList>
    </citation>
    <scope>NUCLEOTIDE SEQUENCE [LARGE SCALE GENOMIC DNA]</scope>
    <source>
        <strain evidence="7 8">BP 5553</strain>
    </source>
</reference>
<evidence type="ECO:0000313" key="8">
    <source>
        <dbReference type="Proteomes" id="UP000254866"/>
    </source>
</evidence>
<dbReference type="SUPFAM" id="SSF47113">
    <property type="entry name" value="Histone-fold"/>
    <property type="match status" value="1"/>
</dbReference>
<dbReference type="PANTHER" id="PTHR45810">
    <property type="entry name" value="HISTONE H3.2"/>
    <property type="match status" value="1"/>
</dbReference>
<feature type="compositionally biased region" description="Acidic residues" evidence="5">
    <location>
        <begin position="1"/>
        <end position="23"/>
    </location>
</feature>
<dbReference type="EMBL" id="NPIC01000003">
    <property type="protein sequence ID" value="RDL38203.1"/>
    <property type="molecule type" value="Genomic_DNA"/>
</dbReference>
<dbReference type="PANTHER" id="PTHR45810:SF1">
    <property type="entry name" value="HISTONE H3-LIKE CENTROMERIC PROTEIN A"/>
    <property type="match status" value="1"/>
</dbReference>
<evidence type="ECO:0000256" key="4">
    <source>
        <dbReference type="ARBA" id="ARBA00023269"/>
    </source>
</evidence>
<dbReference type="GeneID" id="43598485"/>
<dbReference type="Proteomes" id="UP000254866">
    <property type="component" value="Unassembled WGS sequence"/>
</dbReference>
<dbReference type="STRING" id="2656787.A0A370TRS1"/>
<dbReference type="GO" id="GO:0003677">
    <property type="term" value="F:DNA binding"/>
    <property type="evidence" value="ECO:0007669"/>
    <property type="project" value="InterPro"/>
</dbReference>
<dbReference type="RefSeq" id="XP_031870859.1">
    <property type="nucleotide sequence ID" value="XM_032014259.1"/>
</dbReference>
<evidence type="ECO:0000256" key="1">
    <source>
        <dbReference type="ARBA" id="ARBA00004286"/>
    </source>
</evidence>
<dbReference type="GO" id="GO:0000786">
    <property type="term" value="C:nucleosome"/>
    <property type="evidence" value="ECO:0007669"/>
    <property type="project" value="UniProtKB-KW"/>
</dbReference>
<evidence type="ECO:0000313" key="7">
    <source>
        <dbReference type="EMBL" id="RDL38203.1"/>
    </source>
</evidence>
<dbReference type="AlphaFoldDB" id="A0A370TRS1"/>
<keyword evidence="4" id="KW-0238">DNA-binding</keyword>
<dbReference type="GO" id="GO:0030527">
    <property type="term" value="F:structural constituent of chromatin"/>
    <property type="evidence" value="ECO:0007669"/>
    <property type="project" value="InterPro"/>
</dbReference>